<sequence>MSTPEQAEKRHEHIAVAKAPDWKYTPQKPNKGVPVPYWTVAYFDEAIHTANQSNGRKNDYFISVSRVPVSRGGEAGKGKGVLSNTYMDEFEPTEWSNTLHIDQGFAVFHGHAGIINKGNAPAKVYTGVNPADAIADKACWEQLKTNLSALGVAGKDRLFADPVGCGKNAISGAWNQIAGDVQAAGGLLEGLWGGIKSFFSDPIGTAGAAIDGLKQFGQQAYESGKQVVGVIEGLRNGSITMEDLMDFAADMMQGTLCSMAEQVEEMVKNGKGCEAMGVMLGIAAEQVALVAATMGAGTAAKGAQLLVKAGVSKGDDLAAAIKKLKNYKKKFKNGNDKDIPKKPPKAPGKNDSSTPGTRPSPTCVLCPQVGNPVNPVLGVKVQAGEEDLDFDLPAPLPLPWQRSYVSSNAHIGWLGQGWSTPLSLFIEEKRSPRGKTLTLVDEFGREILFPPLRPGEQHFHDYEQVTLKCLQAGWFELSTPDQSRHLLFGRLAEGDKRHPLRAIIDRNDNIIRIHYDPVGALPERITDSAGRILALHFETLPQQADATPAAKRLTRIDLIAGPGAWDTPPPIGLPPQPLVTYAYNEAGDLISVRDRLGRIHRRFEYRRHILTAHTHSGGVRVEYTYDQESPQGRVLSSHSSTGEHYDFDYRRARTLVTDQLGRRQIFRFDRHREWTGHTDALGGRTVREIDAFGNLIGLTDPAGRKTTYAYDASGRPTRIRLPASSGASSPEITLNYDETSGQLDRLTDENGATTRYRYDEVGNLAEVTDALGQTTRYAYDARGLPVAITDALGKTKTLQYNDAGQITAYTDCSGQTTRYAYDAWGHLSEITDALGQTTGYKHDPLGRLLSLTHPDGRQEHFTYDEAGRLVAYTDPSGARTGYTLDADGRPLQRTNASGGALTYEYDSARRLSGLLNENGARYDFTYDALDRLIAETGFDARHTRYRYDATGLLTARLEAGALSAQERLEQSAQPPQHTRPEASPGILPPQRGIPTIEDPWGLLPADIDAPLVPPPGHTLLTRYERDHAGHLLAKQVAGHILLADGRAVPQHKSTRYAYDVAGRLIEATNDEGARITLAYDPLGRLIREERHGEGDAAILHHAYDALGNRIATTLPDGRNLRWLYYGSGHLHQISLDGHPVCDIERDALHREITRSQGALTRRTTYDALGRPVEQTAYRTYRTHRTHSGADPLSGAMSASPLSAARRGAHPQTSPDPRAGASFPGELPDPHAGDEVLGRRYAYDAAGNLTGIDDLIAGPTRYAYDALGRLIRATTGALEERFAFDPAHNLMPVKALPGSAPQSPDNTGLQDSALEIPDNSGLAGSLSANAQSTPATGQGILRNNRLEVFGDIRYRYDTHGNLIEKRIAKHTHIRLVWDVEHQLQEAIVTRTLRGRAQTTRTRYRYDAFGRRLDKCTVHVQDRQKSGRQSLSQRTPSRTRYDWDGNRLLSEHRQGRSILYLYEADSFAPLAQVVDTTKAGVNTGLQGSLSEPRINKGIADTPSEAPDNSGLAGNPSETRINKGLPGSLSANAQSTRATGQGQKETGATNEAERDAGFMSFSERDAQANDRDDEENAEDDDLNWNPRQAREAFMQGLLREKRAISLQMKTAALPQPPRPNFAFTPEDDDAPKTWRVLYYHTDQIGTPRELTDEDGNIVWQATYKAWGNILQESWPAADGAAGRSAAGGHTGSFRQVKISYPPILHTVAEGNTLRAQWIEQAEDDRPIQNLRFQGQYFDEETGLHYNRFRYYDPDVGRFVSQDPIGLAGGSNLFAYAPNPTGWIDPWGLAKETGSTGSYGTVGGHHVHAKAAFKDLPNYKDVRDKMFSLGQDWMKVNGIDHDAVTACQRREFKKLLCKCKVGSSPLNTMKEHTNIAVKCLQEGGASEQDARNFAAKSLIELRKLGISKPNRIPWEK</sequence>
<feature type="region of interest" description="Disordered" evidence="2">
    <location>
        <begin position="1182"/>
        <end position="1233"/>
    </location>
</feature>
<feature type="region of interest" description="Disordered" evidence="2">
    <location>
        <begin position="965"/>
        <end position="991"/>
    </location>
</feature>
<evidence type="ECO:0000259" key="3">
    <source>
        <dbReference type="Pfam" id="PF03527"/>
    </source>
</evidence>
<dbReference type="InterPro" id="IPR022385">
    <property type="entry name" value="Rhs_assc_core"/>
</dbReference>
<feature type="region of interest" description="Disordered" evidence="2">
    <location>
        <begin position="1562"/>
        <end position="1581"/>
    </location>
</feature>
<evidence type="ECO:0000259" key="4">
    <source>
        <dbReference type="Pfam" id="PF20148"/>
    </source>
</evidence>
<evidence type="ECO:0000256" key="1">
    <source>
        <dbReference type="ARBA" id="ARBA00022737"/>
    </source>
</evidence>
<dbReference type="Gene3D" id="2.180.10.10">
    <property type="entry name" value="RHS repeat-associated core"/>
    <property type="match status" value="3"/>
</dbReference>
<dbReference type="InterPro" id="IPR006530">
    <property type="entry name" value="YD"/>
</dbReference>
<evidence type="ECO:0000256" key="2">
    <source>
        <dbReference type="SAM" id="MobiDB-lite"/>
    </source>
</evidence>
<feature type="domain" description="DUF6531" evidence="4">
    <location>
        <begin position="370"/>
        <end position="449"/>
    </location>
</feature>
<gene>
    <name evidence="6" type="ORF">ABCS64_06545</name>
</gene>
<organism evidence="6 7">
    <name type="scientific">Dentiradicibacter hellwigii</name>
    <dbReference type="NCBI Taxonomy" id="3149053"/>
    <lineage>
        <taxon>Bacteria</taxon>
        <taxon>Pseudomonadati</taxon>
        <taxon>Pseudomonadota</taxon>
        <taxon>Betaproteobacteria</taxon>
        <taxon>Rhodocyclales</taxon>
        <taxon>Rhodocyclaceae</taxon>
        <taxon>Dentiradicibacter</taxon>
    </lineage>
</organism>
<dbReference type="Pfam" id="PF20148">
    <property type="entry name" value="DUF6531"/>
    <property type="match status" value="1"/>
</dbReference>
<evidence type="ECO:0000313" key="6">
    <source>
        <dbReference type="EMBL" id="MFA9949977.1"/>
    </source>
</evidence>
<feature type="region of interest" description="Disordered" evidence="2">
    <location>
        <begin position="1418"/>
        <end position="1440"/>
    </location>
</feature>
<dbReference type="InterPro" id="IPR031325">
    <property type="entry name" value="RHS_repeat"/>
</dbReference>
<dbReference type="PANTHER" id="PTHR32305">
    <property type="match status" value="1"/>
</dbReference>
<dbReference type="Pfam" id="PF05593">
    <property type="entry name" value="RHS_repeat"/>
    <property type="match status" value="4"/>
</dbReference>
<dbReference type="PANTHER" id="PTHR32305:SF15">
    <property type="entry name" value="PROTEIN RHSA-RELATED"/>
    <property type="match status" value="1"/>
</dbReference>
<dbReference type="InterPro" id="IPR045351">
    <property type="entry name" value="DUF6531"/>
</dbReference>
<keyword evidence="1" id="KW-0677">Repeat</keyword>
<dbReference type="Pfam" id="PF25023">
    <property type="entry name" value="TEN_YD-shell"/>
    <property type="match status" value="1"/>
</dbReference>
<feature type="region of interest" description="Disordered" evidence="2">
    <location>
        <begin position="331"/>
        <end position="361"/>
    </location>
</feature>
<dbReference type="Pfam" id="PF13665">
    <property type="entry name" value="Tox-PAAR-like"/>
    <property type="match status" value="1"/>
</dbReference>
<feature type="domain" description="RHS protein conserved region" evidence="3">
    <location>
        <begin position="1634"/>
        <end position="1669"/>
    </location>
</feature>
<evidence type="ECO:0000259" key="5">
    <source>
        <dbReference type="Pfam" id="PF25023"/>
    </source>
</evidence>
<dbReference type="InterPro" id="IPR056823">
    <property type="entry name" value="TEN-like_YD-shell"/>
</dbReference>
<dbReference type="InterPro" id="IPR001826">
    <property type="entry name" value="RHS"/>
</dbReference>
<dbReference type="InterPro" id="IPR050708">
    <property type="entry name" value="T6SS_VgrG/RHS"/>
</dbReference>
<keyword evidence="7" id="KW-1185">Reference proteome</keyword>
<name>A0ABV4UEH8_9RHOO</name>
<reference evidence="7" key="1">
    <citation type="submission" date="2024-06" db="EMBL/GenBank/DDBJ databases">
        <title>Radixoralia hellwigii gen. nov., sp nov., isolated from a root canal in the human oral cavity.</title>
        <authorList>
            <person name="Bartsch S."/>
            <person name="Wittmer A."/>
            <person name="Schulz A.-K."/>
            <person name="Neumann-Schaal M."/>
            <person name="Wolf J."/>
            <person name="Gronow S."/>
            <person name="Tennert C."/>
            <person name="Haecker G."/>
            <person name="Cieplik F."/>
            <person name="Al-Ahmad A."/>
        </authorList>
    </citation>
    <scope>NUCLEOTIDE SEQUENCE [LARGE SCALE GENOMIC DNA]</scope>
    <source>
        <strain evidence="7">Wk13</strain>
    </source>
</reference>
<dbReference type="NCBIfam" id="TIGR03696">
    <property type="entry name" value="Rhs_assc_core"/>
    <property type="match status" value="1"/>
</dbReference>
<accession>A0ABV4UEH8</accession>
<dbReference type="EMBL" id="JBEUWX010000002">
    <property type="protein sequence ID" value="MFA9949977.1"/>
    <property type="molecule type" value="Genomic_DNA"/>
</dbReference>
<feature type="compositionally biased region" description="Polar residues" evidence="2">
    <location>
        <begin position="1425"/>
        <end position="1436"/>
    </location>
</feature>
<feature type="domain" description="Teneurin-like YD-shell" evidence="5">
    <location>
        <begin position="811"/>
        <end position="947"/>
    </location>
</feature>
<feature type="compositionally biased region" description="Acidic residues" evidence="2">
    <location>
        <begin position="1568"/>
        <end position="1579"/>
    </location>
</feature>
<dbReference type="Proteomes" id="UP001574673">
    <property type="component" value="Unassembled WGS sequence"/>
</dbReference>
<protein>
    <submittedName>
        <fullName evidence="6">RHS repeat-associated core domain-containing protein</fullName>
    </submittedName>
</protein>
<feature type="compositionally biased region" description="Polar residues" evidence="2">
    <location>
        <begin position="1526"/>
        <end position="1546"/>
    </location>
</feature>
<dbReference type="Pfam" id="PF03527">
    <property type="entry name" value="RHS"/>
    <property type="match status" value="1"/>
</dbReference>
<dbReference type="RefSeq" id="WP_418891069.1">
    <property type="nucleotide sequence ID" value="NZ_JBEUWX010000002.1"/>
</dbReference>
<evidence type="ECO:0000313" key="7">
    <source>
        <dbReference type="Proteomes" id="UP001574673"/>
    </source>
</evidence>
<dbReference type="NCBIfam" id="TIGR01643">
    <property type="entry name" value="YD_repeat_2x"/>
    <property type="match status" value="9"/>
</dbReference>
<feature type="region of interest" description="Disordered" evidence="2">
    <location>
        <begin position="1481"/>
        <end position="1554"/>
    </location>
</feature>
<comment type="caution">
    <text evidence="6">The sequence shown here is derived from an EMBL/GenBank/DDBJ whole genome shotgun (WGS) entry which is preliminary data.</text>
</comment>
<proteinExistence type="predicted"/>